<dbReference type="AlphaFoldDB" id="A0AA38Z0K8"/>
<gene>
    <name evidence="1" type="ORF">PVL29_019388</name>
</gene>
<reference evidence="1 2" key="1">
    <citation type="journal article" date="2023" name="BMC Biotechnol.">
        <title>Vitis rotundifolia cv Carlos genome sequencing.</title>
        <authorList>
            <person name="Huff M."/>
            <person name="Hulse-Kemp A."/>
            <person name="Scheffler B."/>
            <person name="Youngblood R."/>
            <person name="Simpson S."/>
            <person name="Babiker E."/>
            <person name="Staton M."/>
        </authorList>
    </citation>
    <scope>NUCLEOTIDE SEQUENCE [LARGE SCALE GENOMIC DNA]</scope>
    <source>
        <tissue evidence="1">Leaf</tissue>
    </source>
</reference>
<dbReference type="InterPro" id="IPR025886">
    <property type="entry name" value="PP2-like"/>
</dbReference>
<dbReference type="EMBL" id="JARBHA010000015">
    <property type="protein sequence ID" value="KAJ9680089.1"/>
    <property type="molecule type" value="Genomic_DNA"/>
</dbReference>
<comment type="caution">
    <text evidence="1">The sequence shown here is derived from an EMBL/GenBank/DDBJ whole genome shotgun (WGS) entry which is preliminary data.</text>
</comment>
<evidence type="ECO:0000313" key="2">
    <source>
        <dbReference type="Proteomes" id="UP001168098"/>
    </source>
</evidence>
<dbReference type="Pfam" id="PF14299">
    <property type="entry name" value="PP2"/>
    <property type="match status" value="1"/>
</dbReference>
<keyword evidence="2" id="KW-1185">Reference proteome</keyword>
<evidence type="ECO:0000313" key="1">
    <source>
        <dbReference type="EMBL" id="KAJ9680089.1"/>
    </source>
</evidence>
<dbReference type="Proteomes" id="UP001168098">
    <property type="component" value="Unassembled WGS sequence"/>
</dbReference>
<organism evidence="1 2">
    <name type="scientific">Vitis rotundifolia</name>
    <name type="common">Muscadine grape</name>
    <dbReference type="NCBI Taxonomy" id="103349"/>
    <lineage>
        <taxon>Eukaryota</taxon>
        <taxon>Viridiplantae</taxon>
        <taxon>Streptophyta</taxon>
        <taxon>Embryophyta</taxon>
        <taxon>Tracheophyta</taxon>
        <taxon>Spermatophyta</taxon>
        <taxon>Magnoliopsida</taxon>
        <taxon>eudicotyledons</taxon>
        <taxon>Gunneridae</taxon>
        <taxon>Pentapetalae</taxon>
        <taxon>rosids</taxon>
        <taxon>Vitales</taxon>
        <taxon>Vitaceae</taxon>
        <taxon>Viteae</taxon>
        <taxon>Vitis</taxon>
    </lineage>
</organism>
<protein>
    <submittedName>
        <fullName evidence="1">Uncharacterized protein</fullName>
    </submittedName>
</protein>
<proteinExistence type="predicted"/>
<accession>A0AA38Z0K8</accession>
<name>A0AA38Z0K8_VITRO</name>
<sequence>MKKKADASNKTQKFLQHKRMVRGEWIELNVGSFQTEKGKTGEVCFGLCDHRGHWKRGLIIKAPSSGQEIEQSL</sequence>